<name>A0ABQ5LR50_9RHOB</name>
<dbReference type="Proteomes" id="UP001144205">
    <property type="component" value="Unassembled WGS sequence"/>
</dbReference>
<reference evidence="1" key="1">
    <citation type="journal article" date="2023" name="Int. J. Syst. Evol. Microbiol.">
        <title>Sinisalibacter aestuarii sp. nov., isolated from estuarine sediment of the Arakawa River.</title>
        <authorList>
            <person name="Arafat S.T."/>
            <person name="Hirano S."/>
            <person name="Sato A."/>
            <person name="Takeuchi K."/>
            <person name="Yasuda T."/>
            <person name="Terahara T."/>
            <person name="Hamada M."/>
            <person name="Kobayashi T."/>
        </authorList>
    </citation>
    <scope>NUCLEOTIDE SEQUENCE</scope>
    <source>
        <strain evidence="1">B-399</strain>
    </source>
</reference>
<protein>
    <submittedName>
        <fullName evidence="1">Uncharacterized protein</fullName>
    </submittedName>
</protein>
<evidence type="ECO:0000313" key="1">
    <source>
        <dbReference type="EMBL" id="GKY87399.1"/>
    </source>
</evidence>
<dbReference type="EMBL" id="BROH01000002">
    <property type="protein sequence ID" value="GKY87399.1"/>
    <property type="molecule type" value="Genomic_DNA"/>
</dbReference>
<keyword evidence="2" id="KW-1185">Reference proteome</keyword>
<accession>A0ABQ5LR50</accession>
<gene>
    <name evidence="1" type="ORF">STA1M1_12680</name>
</gene>
<sequence length="429" mass="48179">MSRFDISLAFLEPPEWPDTAAPLSVTYDAQPYTGRTGRKPQPVLAQRLVLHPDIDLSAYRAKAAIDWIEIRLVTPGLHQAINIQRAVSKCLGMQGGAYSVYVFGPNRETGYTGNQFVLRFQDPEPTDFKPLLEQTVGRYECGVDSVDLLEVAGVEISVDFYVRGSSRLSEREQNRLRWQMVDLTRRHLRPHPALTEKEGCRPRSFGRAHGGSGVTFVVQDRLGRAPVNLAQLMRLGVDESYWPALERSTYHQPPVDRTFWIGARGFHVVLKSMDKTTDKRDPKTGDAEQLVPAKRRARLEVTLQGDADETGGHGAVGLATVGDLYGFKFEAIRQAFFEFYLPTIGNVCDTERLPFSVKVTERSVFGCCGVYALDRLHRSIEAVNRAQQVSGKSRTRPTKLGKKGRLLSYVDLNRRFDTALKGLTHAWRS</sequence>
<dbReference type="RefSeq" id="WP_281841384.1">
    <property type="nucleotide sequence ID" value="NZ_BROH01000002.1"/>
</dbReference>
<proteinExistence type="predicted"/>
<evidence type="ECO:0000313" key="2">
    <source>
        <dbReference type="Proteomes" id="UP001144205"/>
    </source>
</evidence>
<comment type="caution">
    <text evidence="1">The sequence shown here is derived from an EMBL/GenBank/DDBJ whole genome shotgun (WGS) entry which is preliminary data.</text>
</comment>
<organism evidence="1 2">
    <name type="scientific">Sinisalibacter aestuarii</name>
    <dbReference type="NCBI Taxonomy" id="2949426"/>
    <lineage>
        <taxon>Bacteria</taxon>
        <taxon>Pseudomonadati</taxon>
        <taxon>Pseudomonadota</taxon>
        <taxon>Alphaproteobacteria</taxon>
        <taxon>Rhodobacterales</taxon>
        <taxon>Roseobacteraceae</taxon>
        <taxon>Sinisalibacter</taxon>
    </lineage>
</organism>